<name>A0ABT8L3J4_9BACT</name>
<protein>
    <submittedName>
        <fullName evidence="4">DUF4974 domain-containing protein</fullName>
    </submittedName>
</protein>
<evidence type="ECO:0000259" key="3">
    <source>
        <dbReference type="Pfam" id="PF16344"/>
    </source>
</evidence>
<evidence type="ECO:0000313" key="4">
    <source>
        <dbReference type="EMBL" id="MDN5211385.1"/>
    </source>
</evidence>
<sequence>MKEDRIYRIIGRHISGKTTHLEAQELKTWLAEDEHHRIILQAFQEYWNAENVNNNNREKVLARIYERMDKTPKPVNLVRNKSSTGSKYFPKFLYRVAAVLIVGTLLSWVAVRNIAHIYDDPDQIVMVEKVVPYGQKSTIKLSDGSIVKLNAGSKLRYPSQFSGPSREVYLEGEAFFEIQENASLPFLVTSGDIVTTVLGTSFNVKAHAEENLIKVALVTGKVKVSHKSLDKSQFDYTLVPNEMFTYHKEGGTSEKGYFDPGEALAWKNQTLFFENANLNEMTAVLQRWYGKKFIINNGNAIITRKFSGKFENNRSLEYVLDVLSLNSNFSYQITGDTVIIQGKP</sequence>
<dbReference type="InterPro" id="IPR012373">
    <property type="entry name" value="Ferrdict_sens_TM"/>
</dbReference>
<feature type="transmembrane region" description="Helical" evidence="1">
    <location>
        <begin position="92"/>
        <end position="111"/>
    </location>
</feature>
<dbReference type="Gene3D" id="2.60.120.1440">
    <property type="match status" value="1"/>
</dbReference>
<feature type="domain" description="FecR protein" evidence="2">
    <location>
        <begin position="134"/>
        <end position="223"/>
    </location>
</feature>
<feature type="domain" description="Protein FecR C-terminal" evidence="3">
    <location>
        <begin position="271"/>
        <end position="340"/>
    </location>
</feature>
<organism evidence="4 5">
    <name type="scientific">Agaribacillus aureus</name>
    <dbReference type="NCBI Taxonomy" id="3051825"/>
    <lineage>
        <taxon>Bacteria</taxon>
        <taxon>Pseudomonadati</taxon>
        <taxon>Bacteroidota</taxon>
        <taxon>Cytophagia</taxon>
        <taxon>Cytophagales</taxon>
        <taxon>Splendidivirgaceae</taxon>
        <taxon>Agaribacillus</taxon>
    </lineage>
</organism>
<accession>A0ABT8L3J4</accession>
<keyword evidence="1" id="KW-0472">Membrane</keyword>
<dbReference type="PIRSF" id="PIRSF018266">
    <property type="entry name" value="FecR"/>
    <property type="match status" value="1"/>
</dbReference>
<dbReference type="RefSeq" id="WP_346756719.1">
    <property type="nucleotide sequence ID" value="NZ_JAUJEB010000001.1"/>
</dbReference>
<keyword evidence="1" id="KW-1133">Transmembrane helix</keyword>
<dbReference type="PANTHER" id="PTHR30273:SF2">
    <property type="entry name" value="PROTEIN FECR"/>
    <property type="match status" value="1"/>
</dbReference>
<evidence type="ECO:0000256" key="1">
    <source>
        <dbReference type="SAM" id="Phobius"/>
    </source>
</evidence>
<proteinExistence type="predicted"/>
<dbReference type="Pfam" id="PF04773">
    <property type="entry name" value="FecR"/>
    <property type="match status" value="1"/>
</dbReference>
<evidence type="ECO:0000259" key="2">
    <source>
        <dbReference type="Pfam" id="PF04773"/>
    </source>
</evidence>
<keyword evidence="1" id="KW-0812">Transmembrane</keyword>
<dbReference type="InterPro" id="IPR006860">
    <property type="entry name" value="FecR"/>
</dbReference>
<dbReference type="Pfam" id="PF16344">
    <property type="entry name" value="FecR_C"/>
    <property type="match status" value="1"/>
</dbReference>
<dbReference type="EMBL" id="JAUJEB010000001">
    <property type="protein sequence ID" value="MDN5211385.1"/>
    <property type="molecule type" value="Genomic_DNA"/>
</dbReference>
<gene>
    <name evidence="4" type="ORF">QQ020_04965</name>
</gene>
<reference evidence="4" key="1">
    <citation type="submission" date="2023-06" db="EMBL/GenBank/DDBJ databases">
        <title>Genomic of Agaribacillus aureum.</title>
        <authorList>
            <person name="Wang G."/>
        </authorList>
    </citation>
    <scope>NUCLEOTIDE SEQUENCE</scope>
    <source>
        <strain evidence="4">BMA12</strain>
    </source>
</reference>
<dbReference type="Proteomes" id="UP001172083">
    <property type="component" value="Unassembled WGS sequence"/>
</dbReference>
<keyword evidence="5" id="KW-1185">Reference proteome</keyword>
<evidence type="ECO:0000313" key="5">
    <source>
        <dbReference type="Proteomes" id="UP001172083"/>
    </source>
</evidence>
<dbReference type="PANTHER" id="PTHR30273">
    <property type="entry name" value="PERIPLASMIC SIGNAL SENSOR AND SIGMA FACTOR ACTIVATOR FECR-RELATED"/>
    <property type="match status" value="1"/>
</dbReference>
<comment type="caution">
    <text evidence="4">The sequence shown here is derived from an EMBL/GenBank/DDBJ whole genome shotgun (WGS) entry which is preliminary data.</text>
</comment>
<dbReference type="Gene3D" id="3.55.50.30">
    <property type="match status" value="1"/>
</dbReference>
<dbReference type="InterPro" id="IPR032508">
    <property type="entry name" value="FecR_C"/>
</dbReference>